<dbReference type="AlphaFoldDB" id="A0A1J5PVB1"/>
<organism evidence="2">
    <name type="scientific">mine drainage metagenome</name>
    <dbReference type="NCBI Taxonomy" id="410659"/>
    <lineage>
        <taxon>unclassified sequences</taxon>
        <taxon>metagenomes</taxon>
        <taxon>ecological metagenomes</taxon>
    </lineage>
</organism>
<feature type="region of interest" description="Disordered" evidence="1">
    <location>
        <begin position="1"/>
        <end position="21"/>
    </location>
</feature>
<gene>
    <name evidence="2" type="ORF">GALL_466920</name>
</gene>
<reference evidence="2" key="1">
    <citation type="submission" date="2016-10" db="EMBL/GenBank/DDBJ databases">
        <title>Sequence of Gallionella enrichment culture.</title>
        <authorList>
            <person name="Poehlein A."/>
            <person name="Muehling M."/>
            <person name="Daniel R."/>
        </authorList>
    </citation>
    <scope>NUCLEOTIDE SEQUENCE</scope>
</reference>
<accession>A0A1J5PVB1</accession>
<comment type="caution">
    <text evidence="2">The sequence shown here is derived from an EMBL/GenBank/DDBJ whole genome shotgun (WGS) entry which is preliminary data.</text>
</comment>
<sequence>MPREPGDELAHAAGRGARQHPGPAVDICIGAAQCGQAGSDVGDVVIGVHRVGIDRQPHRLAGKRRWPEMVAHEGGDAAGAVEVGRASCRGQHVAALVRREQQFGHPRPHLALAAAGRHRAVLVELASLRTPQHVDVVQRHQTCLCASCCGDQVAHQARQHVGPDGGIVGRVHAVVHRVRAFGCTRAKGRVGGVAGHCLGAGRDALRRTPGDAHPLARFQQELRQGLSDLSGAEQHMKFIVHRSFPMIRCPRRAIVAARSPRRATRRSIALPVRKRGSQP</sequence>
<name>A0A1J5PVB1_9ZZZZ</name>
<proteinExistence type="predicted"/>
<dbReference type="EMBL" id="MLJW01003608">
    <property type="protein sequence ID" value="OIQ71687.1"/>
    <property type="molecule type" value="Genomic_DNA"/>
</dbReference>
<feature type="region of interest" description="Disordered" evidence="1">
    <location>
        <begin position="258"/>
        <end position="279"/>
    </location>
</feature>
<evidence type="ECO:0000313" key="2">
    <source>
        <dbReference type="EMBL" id="OIQ71687.1"/>
    </source>
</evidence>
<evidence type="ECO:0000256" key="1">
    <source>
        <dbReference type="SAM" id="MobiDB-lite"/>
    </source>
</evidence>
<feature type="compositionally biased region" description="Basic and acidic residues" evidence="1">
    <location>
        <begin position="1"/>
        <end position="10"/>
    </location>
</feature>
<protein>
    <submittedName>
        <fullName evidence="2">Uncharacterized protein</fullName>
    </submittedName>
</protein>